<dbReference type="InterPro" id="IPR010611">
    <property type="entry name" value="3D_dom"/>
</dbReference>
<dbReference type="InterPro" id="IPR051933">
    <property type="entry name" value="Resuscitation_pf_RpfB"/>
</dbReference>
<reference evidence="3 4" key="1">
    <citation type="submission" date="2024-03" db="EMBL/GenBank/DDBJ databases">
        <title>Human intestinal bacterial collection.</title>
        <authorList>
            <person name="Pauvert C."/>
            <person name="Hitch T.C.A."/>
            <person name="Clavel T."/>
        </authorList>
    </citation>
    <scope>NUCLEOTIDE SEQUENCE [LARGE SCALE GENOMIC DNA]</scope>
    <source>
        <strain evidence="3 4">CLA-AA-H185</strain>
    </source>
</reference>
<evidence type="ECO:0000313" key="4">
    <source>
        <dbReference type="Proteomes" id="UP001454489"/>
    </source>
</evidence>
<dbReference type="RefSeq" id="WP_353531288.1">
    <property type="nucleotide sequence ID" value="NZ_JBBMEX010000013.1"/>
</dbReference>
<name>A0ABV1HFK4_9FIRM</name>
<dbReference type="Pfam" id="PF06725">
    <property type="entry name" value="3D"/>
    <property type="match status" value="1"/>
</dbReference>
<comment type="caution">
    <text evidence="3">The sequence shown here is derived from an EMBL/GenBank/DDBJ whole genome shotgun (WGS) entry which is preliminary data.</text>
</comment>
<keyword evidence="1" id="KW-0732">Signal</keyword>
<protein>
    <submittedName>
        <fullName evidence="3">3D domain-containing protein</fullName>
    </submittedName>
</protein>
<dbReference type="Gene3D" id="2.40.40.10">
    <property type="entry name" value="RlpA-like domain"/>
    <property type="match status" value="1"/>
</dbReference>
<evidence type="ECO:0000313" key="3">
    <source>
        <dbReference type="EMBL" id="MEQ2558480.1"/>
    </source>
</evidence>
<evidence type="ECO:0000259" key="2">
    <source>
        <dbReference type="Pfam" id="PF06725"/>
    </source>
</evidence>
<dbReference type="SUPFAM" id="SSF50685">
    <property type="entry name" value="Barwin-like endoglucanases"/>
    <property type="match status" value="1"/>
</dbReference>
<dbReference type="PANTHER" id="PTHR39160:SF4">
    <property type="entry name" value="RESUSCITATION-PROMOTING FACTOR RPFB"/>
    <property type="match status" value="1"/>
</dbReference>
<dbReference type="CDD" id="cd14667">
    <property type="entry name" value="3D_containing_proteins"/>
    <property type="match status" value="1"/>
</dbReference>
<organism evidence="3 4">
    <name type="scientific">Maccoyibacter intestinihominis</name>
    <dbReference type="NCBI Taxonomy" id="3133499"/>
    <lineage>
        <taxon>Bacteria</taxon>
        <taxon>Bacillati</taxon>
        <taxon>Bacillota</taxon>
        <taxon>Clostridia</taxon>
        <taxon>Lachnospirales</taxon>
        <taxon>Lachnospiraceae</taxon>
        <taxon>Maccoyibacter</taxon>
    </lineage>
</organism>
<dbReference type="InterPro" id="IPR036908">
    <property type="entry name" value="RlpA-like_sf"/>
</dbReference>
<dbReference type="Proteomes" id="UP001454489">
    <property type="component" value="Unassembled WGS sequence"/>
</dbReference>
<accession>A0ABV1HFK4</accession>
<sequence length="231" mass="25882">MKPEEIRYKERNLMTEPNRIRQAVATTVFASVLALGAYQGRIIPDAEQLTETVHMTCEKEKKDKNIVTASNISEPDQSKHDIEYEELNGSLQTVVYARQQVTLTKEHRIPDVLLTAYEASEVSCGKYADGITKTGTPVRAGHTIAVDPNIIPLGSEVIINGHTYKAEDIGGKIKGHRIDIYMNTISECMNFGVRYADAVWLENYEAIQTIKYTYEGENLISQEVVSEEALN</sequence>
<feature type="domain" description="3D" evidence="2">
    <location>
        <begin position="143"/>
        <end position="199"/>
    </location>
</feature>
<dbReference type="PANTHER" id="PTHR39160">
    <property type="entry name" value="CELL WALL-BINDING PROTEIN YOCH"/>
    <property type="match status" value="1"/>
</dbReference>
<dbReference type="InterPro" id="IPR059180">
    <property type="entry name" value="3D_YorM"/>
</dbReference>
<gene>
    <name evidence="3" type="ORF">WMO43_11475</name>
</gene>
<proteinExistence type="predicted"/>
<keyword evidence="4" id="KW-1185">Reference proteome</keyword>
<dbReference type="EMBL" id="JBBMEX010000013">
    <property type="protein sequence ID" value="MEQ2558480.1"/>
    <property type="molecule type" value="Genomic_DNA"/>
</dbReference>
<evidence type="ECO:0000256" key="1">
    <source>
        <dbReference type="ARBA" id="ARBA00022729"/>
    </source>
</evidence>